<dbReference type="SUPFAM" id="SSF48613">
    <property type="entry name" value="Heme oxygenase-like"/>
    <property type="match status" value="1"/>
</dbReference>
<organism evidence="1">
    <name type="scientific">Arthrobacter saudimassiliensis</name>
    <dbReference type="NCBI Taxonomy" id="1461584"/>
    <lineage>
        <taxon>Bacteria</taxon>
        <taxon>Bacillati</taxon>
        <taxon>Actinomycetota</taxon>
        <taxon>Actinomycetes</taxon>
        <taxon>Micrococcales</taxon>
        <taxon>Micrococcaceae</taxon>
        <taxon>Arthrobacter</taxon>
    </lineage>
</organism>
<dbReference type="SMART" id="SM01236">
    <property type="entry name" value="Haem_oxygenase_2"/>
    <property type="match status" value="1"/>
</dbReference>
<dbReference type="InterPro" id="IPR016084">
    <property type="entry name" value="Haem_Oase-like_multi-hlx"/>
</dbReference>
<reference evidence="1" key="1">
    <citation type="submission" date="2014-07" db="EMBL/GenBank/DDBJ databases">
        <authorList>
            <person name="Urmite Genomes Urmite Genomes"/>
        </authorList>
    </citation>
    <scope>NUCLEOTIDE SEQUENCE</scope>
    <source>
        <strain evidence="1">11W110_air</strain>
    </source>
</reference>
<evidence type="ECO:0000313" key="1">
    <source>
        <dbReference type="EMBL" id="CEA07081.1"/>
    </source>
</evidence>
<dbReference type="PATRIC" id="fig|1461584.3.peg.382"/>
<proteinExistence type="predicted"/>
<sequence>MTMPMPQARGPLSAALLDALGTLDTASEDRTADLPALAERRIEEGTDVLRDNDLQLSLYCLYELYYGGLPGVPADAEWHPELIRLRRVLETAFETALRATVTLPDLPEPTAAAVSELLFALAAEDDGPSVSRFIGQKATLDQLREFLMLRSIYQLREADPHSWAIPRLPVGRAKAALVEIQADEYGGGRADQMHSHLFAVTMEGLGLDSTYGGYLDRAPALVLAANNTMSLFGLNRRLRGAVAGHLAAFEMTSSIPNSFYARGFRRHGFDGAVVHYFDEHVEADAVHEQIAARDLAGGLVEAEPELLPDVVFGACTVLALDALAGGEQLQAWKQGRSALYRPDRSSDPADGSPGTAAAALDAAALAEGVPA</sequence>
<gene>
    <name evidence="1" type="ORF">BN1051_00393</name>
</gene>
<accession>A0A078MQG5</accession>
<name>A0A078MQG5_9MICC</name>
<dbReference type="EMBL" id="LN483070">
    <property type="protein sequence ID" value="CEA07081.1"/>
    <property type="molecule type" value="Genomic_DNA"/>
</dbReference>
<dbReference type="AlphaFoldDB" id="A0A078MQG5"/>
<dbReference type="Pfam" id="PF14518">
    <property type="entry name" value="Haem_oxygenas_2"/>
    <property type="match status" value="1"/>
</dbReference>
<protein>
    <recommendedName>
        <fullName evidence="2">Iron-containing redox enzyme</fullName>
    </recommendedName>
</protein>
<evidence type="ECO:0008006" key="2">
    <source>
        <dbReference type="Google" id="ProtNLM"/>
    </source>
</evidence>
<dbReference type="Gene3D" id="1.20.910.10">
    <property type="entry name" value="Heme oxygenase-like"/>
    <property type="match status" value="1"/>
</dbReference>